<keyword evidence="1" id="KW-0808">Transferase</keyword>
<gene>
    <name evidence="1" type="ORF">K4G66_25980</name>
</gene>
<sequence length="197" mass="21422">MLKKLKVLKWLLARYQEEYSLVQQVKSRFPQVKLENNVQIKGDFDNLHLEGKVIIQQNTVLHLGGYQWCENAGKLSIGAGSVISPGCIIYATGTGGVTIGKNFDCGPGTLIFSSRTDYARGKEHHLFRPVTIGDNVICFANVVISPGVTIGDGAVIAANSVITHDVPPYTMVGGSPARIIKKLPENEEEQVVHTAVH</sequence>
<keyword evidence="1" id="KW-0012">Acyltransferase</keyword>
<reference evidence="1" key="1">
    <citation type="journal article" date="2023" name="Comput. Struct. Biotechnol. J.">
        <title>Discovery of a novel marine Bacteroidetes with a rich repertoire of carbohydrate-active enzymes.</title>
        <authorList>
            <person name="Chen B."/>
            <person name="Liu G."/>
            <person name="Chen Q."/>
            <person name="Wang H."/>
            <person name="Liu L."/>
            <person name="Tang K."/>
        </authorList>
    </citation>
    <scope>NUCLEOTIDE SEQUENCE</scope>
    <source>
        <strain evidence="1">TK19036</strain>
    </source>
</reference>
<reference evidence="1" key="2">
    <citation type="journal article" date="2024" name="Antonie Van Leeuwenhoek">
        <title>Roseihalotalea indica gen. nov., sp. nov., a halophilic Bacteroidetes from mesopelagic Southwest Indian Ocean with higher carbohydrate metabolic potential.</title>
        <authorList>
            <person name="Chen B."/>
            <person name="Zhang M."/>
            <person name="Lin D."/>
            <person name="Ye J."/>
            <person name="Tang K."/>
        </authorList>
    </citation>
    <scope>NUCLEOTIDE SEQUENCE</scope>
    <source>
        <strain evidence="1">TK19036</strain>
    </source>
</reference>
<dbReference type="InterPro" id="IPR051159">
    <property type="entry name" value="Hexapeptide_acetyltransf"/>
</dbReference>
<dbReference type="GO" id="GO:0016746">
    <property type="term" value="F:acyltransferase activity"/>
    <property type="evidence" value="ECO:0007669"/>
    <property type="project" value="UniProtKB-KW"/>
</dbReference>
<organism evidence="1">
    <name type="scientific">Roseihalotalea indica</name>
    <dbReference type="NCBI Taxonomy" id="2867963"/>
    <lineage>
        <taxon>Bacteria</taxon>
        <taxon>Pseudomonadati</taxon>
        <taxon>Bacteroidota</taxon>
        <taxon>Cytophagia</taxon>
        <taxon>Cytophagales</taxon>
        <taxon>Catalimonadaceae</taxon>
        <taxon>Roseihalotalea</taxon>
    </lineage>
</organism>
<proteinExistence type="predicted"/>
<dbReference type="AlphaFoldDB" id="A0AA49GKB0"/>
<accession>A0AA49GKB0</accession>
<evidence type="ECO:0000313" key="1">
    <source>
        <dbReference type="EMBL" id="WKN35822.1"/>
    </source>
</evidence>
<protein>
    <submittedName>
        <fullName evidence="1">Acyltransferase</fullName>
    </submittedName>
</protein>
<dbReference type="SUPFAM" id="SSF51161">
    <property type="entry name" value="Trimeric LpxA-like enzymes"/>
    <property type="match status" value="1"/>
</dbReference>
<dbReference type="InterPro" id="IPR001451">
    <property type="entry name" value="Hexapep"/>
</dbReference>
<dbReference type="InterPro" id="IPR011004">
    <property type="entry name" value="Trimer_LpxA-like_sf"/>
</dbReference>
<dbReference type="Pfam" id="PF00132">
    <property type="entry name" value="Hexapep"/>
    <property type="match status" value="1"/>
</dbReference>
<dbReference type="EMBL" id="CP120682">
    <property type="protein sequence ID" value="WKN35822.1"/>
    <property type="molecule type" value="Genomic_DNA"/>
</dbReference>
<name>A0AA49GKB0_9BACT</name>
<dbReference type="CDD" id="cd04647">
    <property type="entry name" value="LbH_MAT_like"/>
    <property type="match status" value="1"/>
</dbReference>
<dbReference type="Gene3D" id="2.160.10.10">
    <property type="entry name" value="Hexapeptide repeat proteins"/>
    <property type="match status" value="1"/>
</dbReference>
<dbReference type="PANTHER" id="PTHR23416">
    <property type="entry name" value="SIALIC ACID SYNTHASE-RELATED"/>
    <property type="match status" value="1"/>
</dbReference>